<reference evidence="1 2" key="1">
    <citation type="submission" date="2018-04" db="EMBL/GenBank/DDBJ databases">
        <title>Draft genome sequence of Pseudomonas syringae pv. actinidiae biovar 3 strains isolated from kiwifruit in Kagawa prefecture.</title>
        <authorList>
            <person name="Tabuchi M."/>
            <person name="Saito M."/>
            <person name="Fujiwara S."/>
            <person name="Sasa N."/>
            <person name="Akimitsu K."/>
            <person name="Gomi K."/>
            <person name="Konishi-Sugita S."/>
            <person name="Hamano K."/>
            <person name="Kataoka I."/>
        </authorList>
    </citation>
    <scope>NUCLEOTIDE SEQUENCE [LARGE SCALE GENOMIC DNA]</scope>
    <source>
        <strain evidence="1 2">MAFF212211</strain>
    </source>
</reference>
<dbReference type="AlphaFoldDB" id="A0AAN4QC78"/>
<accession>A0AAN4QC78</accession>
<protein>
    <submittedName>
        <fullName evidence="1">Uncharacterized protein</fullName>
    </submittedName>
</protein>
<dbReference type="EMBL" id="BGKA01000273">
    <property type="protein sequence ID" value="GBH20935.1"/>
    <property type="molecule type" value="Genomic_DNA"/>
</dbReference>
<evidence type="ECO:0000313" key="1">
    <source>
        <dbReference type="EMBL" id="GBH20935.1"/>
    </source>
</evidence>
<gene>
    <name evidence="1" type="ORF">KPSA3_06973</name>
</gene>
<comment type="caution">
    <text evidence="1">The sequence shown here is derived from an EMBL/GenBank/DDBJ whole genome shotgun (WGS) entry which is preliminary data.</text>
</comment>
<evidence type="ECO:0000313" key="2">
    <source>
        <dbReference type="Proteomes" id="UP000248291"/>
    </source>
</evidence>
<name>A0AAN4QC78_PSESF</name>
<sequence>MSVLIHFDWSAAALTVAREQAGNANMAKAGCTNVERWIEGM</sequence>
<proteinExistence type="predicted"/>
<dbReference type="Proteomes" id="UP000248291">
    <property type="component" value="Unassembled WGS sequence"/>
</dbReference>
<organism evidence="1 2">
    <name type="scientific">Pseudomonas syringae pv. actinidiae</name>
    <dbReference type="NCBI Taxonomy" id="103796"/>
    <lineage>
        <taxon>Bacteria</taxon>
        <taxon>Pseudomonadati</taxon>
        <taxon>Pseudomonadota</taxon>
        <taxon>Gammaproteobacteria</taxon>
        <taxon>Pseudomonadales</taxon>
        <taxon>Pseudomonadaceae</taxon>
        <taxon>Pseudomonas</taxon>
        <taxon>Pseudomonas syringae</taxon>
    </lineage>
</organism>